<dbReference type="PANTHER" id="PTHR23098">
    <property type="entry name" value="AGAP001331-PA-RELATED"/>
    <property type="match status" value="1"/>
</dbReference>
<feature type="region of interest" description="Disordered" evidence="1">
    <location>
        <begin position="127"/>
        <end position="153"/>
    </location>
</feature>
<proteinExistence type="predicted"/>
<name>A0AAD1WSG1_PELCU</name>
<evidence type="ECO:0000313" key="3">
    <source>
        <dbReference type="EMBL" id="CAH2320160.1"/>
    </source>
</evidence>
<dbReference type="AlphaFoldDB" id="A0AAD1WSG1"/>
<dbReference type="GO" id="GO:0005634">
    <property type="term" value="C:nucleus"/>
    <property type="evidence" value="ECO:0007669"/>
    <property type="project" value="TreeGrafter"/>
</dbReference>
<dbReference type="Pfam" id="PF13873">
    <property type="entry name" value="Myb_DNA-bind_5"/>
    <property type="match status" value="1"/>
</dbReference>
<feature type="compositionally biased region" description="Polar residues" evidence="1">
    <location>
        <begin position="140"/>
        <end position="151"/>
    </location>
</feature>
<reference evidence="3" key="1">
    <citation type="submission" date="2022-03" db="EMBL/GenBank/DDBJ databases">
        <authorList>
            <person name="Alioto T."/>
            <person name="Alioto T."/>
            <person name="Gomez Garrido J."/>
        </authorList>
    </citation>
    <scope>NUCLEOTIDE SEQUENCE</scope>
</reference>
<keyword evidence="4" id="KW-1185">Reference proteome</keyword>
<dbReference type="PANTHER" id="PTHR23098:SF23">
    <property type="entry name" value="MYB-RELATED TRANSCRIPTION FACTOR, PARTNER OF PROFILIN-LIKE ISOFORM X2-RELATED"/>
    <property type="match status" value="1"/>
</dbReference>
<feature type="region of interest" description="Disordered" evidence="1">
    <location>
        <begin position="265"/>
        <end position="287"/>
    </location>
</feature>
<organism evidence="3 4">
    <name type="scientific">Pelobates cultripes</name>
    <name type="common">Western spadefoot toad</name>
    <dbReference type="NCBI Taxonomy" id="61616"/>
    <lineage>
        <taxon>Eukaryota</taxon>
        <taxon>Metazoa</taxon>
        <taxon>Chordata</taxon>
        <taxon>Craniata</taxon>
        <taxon>Vertebrata</taxon>
        <taxon>Euteleostomi</taxon>
        <taxon>Amphibia</taxon>
        <taxon>Batrachia</taxon>
        <taxon>Anura</taxon>
        <taxon>Pelobatoidea</taxon>
        <taxon>Pelobatidae</taxon>
        <taxon>Pelobates</taxon>
    </lineage>
</organism>
<dbReference type="InterPro" id="IPR028002">
    <property type="entry name" value="Myb_DNA-bind_5"/>
</dbReference>
<dbReference type="Proteomes" id="UP001295444">
    <property type="component" value="Chromosome 10"/>
</dbReference>
<evidence type="ECO:0000313" key="4">
    <source>
        <dbReference type="Proteomes" id="UP001295444"/>
    </source>
</evidence>
<accession>A0AAD1WSG1</accession>
<feature type="compositionally biased region" description="Polar residues" evidence="1">
    <location>
        <begin position="268"/>
        <end position="287"/>
    </location>
</feature>
<dbReference type="EMBL" id="OW240921">
    <property type="protein sequence ID" value="CAH2320160.1"/>
    <property type="molecule type" value="Genomic_DNA"/>
</dbReference>
<evidence type="ECO:0000256" key="1">
    <source>
        <dbReference type="SAM" id="MobiDB-lite"/>
    </source>
</evidence>
<feature type="domain" description="Myb-like" evidence="2">
    <location>
        <begin position="8"/>
        <end position="78"/>
    </location>
</feature>
<protein>
    <recommendedName>
        <fullName evidence="2">Myb-like domain-containing protein</fullName>
    </recommendedName>
</protein>
<evidence type="ECO:0000259" key="2">
    <source>
        <dbReference type="PROSITE" id="PS50090"/>
    </source>
</evidence>
<sequence>MAAIHFFNTKKRNGKFNEGENEILVRQIMANWKKIYMRNACSLQEKKIIWENITRKVNKRGTYVRTTTACKKRWNDFIRSIEKSLNQKLPLNHLQSEVFQFVNNKNNGNKITWEKIVLKIGNPSTISHKQTRKPELLRRSTGSIPSVSTNGPEMLRRSTVSIPTIPMNGPELLRRSTGSIPSVSTNGPEMLRRSAGSISTVPTVPRPQTNVETALEKYIWFKNNFEKEKNYFLSSSLKQMEEHRAKVASYLKELSKMIDGLKHEASTDSDYNCDQNSPSQHFPNIFG</sequence>
<gene>
    <name evidence="3" type="ORF">PECUL_23A009538</name>
</gene>
<dbReference type="InterPro" id="IPR001005">
    <property type="entry name" value="SANT/Myb"/>
</dbReference>
<feature type="region of interest" description="Disordered" evidence="1">
    <location>
        <begin position="165"/>
        <end position="189"/>
    </location>
</feature>
<dbReference type="PROSITE" id="PS50090">
    <property type="entry name" value="MYB_LIKE"/>
    <property type="match status" value="1"/>
</dbReference>
<feature type="compositionally biased region" description="Polar residues" evidence="1">
    <location>
        <begin position="176"/>
        <end position="187"/>
    </location>
</feature>